<feature type="compositionally biased region" description="Basic residues" evidence="7">
    <location>
        <begin position="1082"/>
        <end position="1094"/>
    </location>
</feature>
<proteinExistence type="inferred from homology"/>
<dbReference type="Proteomes" id="UP000747399">
    <property type="component" value="Unassembled WGS sequence"/>
</dbReference>
<organism evidence="10 11">
    <name type="scientific">Volvox africanus</name>
    <dbReference type="NCBI Taxonomy" id="51714"/>
    <lineage>
        <taxon>Eukaryota</taxon>
        <taxon>Viridiplantae</taxon>
        <taxon>Chlorophyta</taxon>
        <taxon>core chlorophytes</taxon>
        <taxon>Chlorophyceae</taxon>
        <taxon>CS clade</taxon>
        <taxon>Chlamydomonadales</taxon>
        <taxon>Volvocaceae</taxon>
        <taxon>Volvox</taxon>
    </lineage>
</organism>
<dbReference type="InterPro" id="IPR023828">
    <property type="entry name" value="Peptidase_S8_Ser-AS"/>
</dbReference>
<dbReference type="PANTHER" id="PTHR43399">
    <property type="entry name" value="SUBTILISIN-RELATED"/>
    <property type="match status" value="1"/>
</dbReference>
<feature type="region of interest" description="Disordered" evidence="7">
    <location>
        <begin position="164"/>
        <end position="190"/>
    </location>
</feature>
<feature type="chain" id="PRO_5035234919" description="Peptidase S8/S53 domain-containing protein" evidence="8">
    <location>
        <begin position="26"/>
        <end position="1104"/>
    </location>
</feature>
<dbReference type="InterPro" id="IPR022398">
    <property type="entry name" value="Peptidase_S8_His-AS"/>
</dbReference>
<comment type="caution">
    <text evidence="10">The sequence shown here is derived from an EMBL/GenBank/DDBJ whole genome shotgun (WGS) entry which is preliminary data.</text>
</comment>
<keyword evidence="8" id="KW-0732">Signal</keyword>
<feature type="domain" description="Peptidase S8/S53" evidence="9">
    <location>
        <begin position="384"/>
        <end position="886"/>
    </location>
</feature>
<dbReference type="PRINTS" id="PR00723">
    <property type="entry name" value="SUBTILISIN"/>
</dbReference>
<feature type="compositionally biased region" description="Low complexity" evidence="7">
    <location>
        <begin position="164"/>
        <end position="189"/>
    </location>
</feature>
<protein>
    <recommendedName>
        <fullName evidence="9">Peptidase S8/S53 domain-containing protein</fullName>
    </recommendedName>
</protein>
<feature type="compositionally biased region" description="Pro residues" evidence="7">
    <location>
        <begin position="1050"/>
        <end position="1064"/>
    </location>
</feature>
<name>A0A8J4F1Q6_9CHLO</name>
<evidence type="ECO:0000256" key="4">
    <source>
        <dbReference type="ARBA" id="ARBA00022825"/>
    </source>
</evidence>
<dbReference type="AlphaFoldDB" id="A0A8J4F1Q6"/>
<feature type="active site" description="Charge relay system" evidence="5 6">
    <location>
        <position position="457"/>
    </location>
</feature>
<dbReference type="Gene3D" id="3.40.50.200">
    <property type="entry name" value="Peptidase S8/S53 domain"/>
    <property type="match status" value="2"/>
</dbReference>
<feature type="signal peptide" evidence="8">
    <location>
        <begin position="1"/>
        <end position="25"/>
    </location>
</feature>
<evidence type="ECO:0000256" key="1">
    <source>
        <dbReference type="ARBA" id="ARBA00011073"/>
    </source>
</evidence>
<dbReference type="CDD" id="cd04842">
    <property type="entry name" value="Peptidases_S8_Kp43_protease"/>
    <property type="match status" value="1"/>
</dbReference>
<dbReference type="EMBL" id="BNCO01000024">
    <property type="protein sequence ID" value="GIL56404.1"/>
    <property type="molecule type" value="Genomic_DNA"/>
</dbReference>
<dbReference type="GO" id="GO:0004252">
    <property type="term" value="F:serine-type endopeptidase activity"/>
    <property type="evidence" value="ECO:0007669"/>
    <property type="project" value="UniProtKB-UniRule"/>
</dbReference>
<keyword evidence="3 6" id="KW-0378">Hydrolase</keyword>
<dbReference type="GO" id="GO:0006508">
    <property type="term" value="P:proteolysis"/>
    <property type="evidence" value="ECO:0007669"/>
    <property type="project" value="UniProtKB-KW"/>
</dbReference>
<dbReference type="PROSITE" id="PS00137">
    <property type="entry name" value="SUBTILASE_HIS"/>
    <property type="match status" value="1"/>
</dbReference>
<evidence type="ECO:0000256" key="5">
    <source>
        <dbReference type="PIRSR" id="PIRSR615500-1"/>
    </source>
</evidence>
<dbReference type="InterPro" id="IPR034058">
    <property type="entry name" value="TagA/B/C/D_pept_dom"/>
</dbReference>
<dbReference type="SUPFAM" id="SSF49785">
    <property type="entry name" value="Galactose-binding domain-like"/>
    <property type="match status" value="1"/>
</dbReference>
<dbReference type="InterPro" id="IPR008979">
    <property type="entry name" value="Galactose-bd-like_sf"/>
</dbReference>
<dbReference type="PROSITE" id="PS00138">
    <property type="entry name" value="SUBTILASE_SER"/>
    <property type="match status" value="1"/>
</dbReference>
<evidence type="ECO:0000259" key="9">
    <source>
        <dbReference type="Pfam" id="PF00082"/>
    </source>
</evidence>
<feature type="compositionally biased region" description="Pro residues" evidence="7">
    <location>
        <begin position="1095"/>
        <end position="1104"/>
    </location>
</feature>
<dbReference type="Pfam" id="PF00082">
    <property type="entry name" value="Peptidase_S8"/>
    <property type="match status" value="1"/>
</dbReference>
<evidence type="ECO:0000313" key="10">
    <source>
        <dbReference type="EMBL" id="GIL56404.1"/>
    </source>
</evidence>
<evidence type="ECO:0000256" key="8">
    <source>
        <dbReference type="SAM" id="SignalP"/>
    </source>
</evidence>
<feature type="active site" description="Charge relay system" evidence="5 6">
    <location>
        <position position="810"/>
    </location>
</feature>
<comment type="similarity">
    <text evidence="1 6">Belongs to the peptidase S8 family.</text>
</comment>
<accession>A0A8J4F1Q6</accession>
<keyword evidence="11" id="KW-1185">Reference proteome</keyword>
<evidence type="ECO:0000313" key="11">
    <source>
        <dbReference type="Proteomes" id="UP000747399"/>
    </source>
</evidence>
<dbReference type="InterPro" id="IPR015500">
    <property type="entry name" value="Peptidase_S8_subtilisin-rel"/>
</dbReference>
<keyword evidence="2 6" id="KW-0645">Protease</keyword>
<evidence type="ECO:0000256" key="7">
    <source>
        <dbReference type="SAM" id="MobiDB-lite"/>
    </source>
</evidence>
<sequence length="1104" mass="116036">MLRLRFCLLAYTLLLFNRQIRTVAATKRVTLRTGHVDLRQLVPVASFSQLARDNVAAQSGTSGARDAPISSDAATRRLFLISYNDSTHAAELRDALVAGGASMLSYIPENTLLVAASLSTVSRISSQLNASAAALSSKHKISPDWEPILTAAAAAVAAAAATSNSSSSSSGRARAGDTSQSAAASGSSAIQEKQQQMQWLQSSLAKVQASELLSQLRTLKRSAPSKGSGSDAAAAATATVVLHGVAVELLPGLTPEQRRSIAGEWAAALTLGRRQASGGGGGGGQPSDSDLDLCSPVVDSESVTAGVSDVVSLYFCEQDIIFGVNWLADRDVVKWVAPLTAARTTDAMADILLQSGKLDMDQYFDVTSSDPAVNWPYWSAGLQGQGEIIGLADTGLDLNHCAFSDVRYSGIYEAALANNATSTVFGVASYAQIPGHRKVAQYAKLGVAGDSVDNHGHGTLVAGSIAGAMLSDPNDPDHSLVIQIDATGAAPRARLSVVDAQGGDGGSGIMLWVPYDAYGLYLPLHLKAGASISSDSWGSAFGTGYESQSKSFDKFLWENPNFISVLSAGNEGTKSLARYTVSSPAVAKNVVAVGAGYRLPPGFGSRSQYAVRGVRRDGTKLYKPIFPMESYLLTSLATLASSRTNGTIPIVIARPIDACSALLNPASVLKGALVVAVTGYCSVADQAVHVEESGGAALMIVAESVESFTAPYPVDDNNKVAVKSIAVSMIQRDVGLTLVMFVYEGGQLNFTRLSIPVDSRTITEYSAWGPTPDGRLKPDIIAPGVSITSTDTTARYPWDSCITRQYDGTSASTPLVAGHVAIMRQYLRSGFYPTGAPTDPESAPFTPSGMLLKALIIAGAESLEGGWAFNGGVQMGPAPDSYQGWGRMNLASSLPLSGFTDPRVRLQLVDHGEFMTPGQYITLGGLTATGTGPITIALTYYDYPADPNALTALVNDLDLEVFANDVVYLGNNPENAVYPNPDGSNTVERVRLSSLPAGSELEIRVSAVFLPSLGLEPNTPQRWAVAVVGHFEGLLRSELNPAWLRLGSIPPSPQPPSPPAPPRAKAPRAPLKKKSPPPPVSRPRKPPPRPKPPPRMKLPPRSPN</sequence>
<dbReference type="InterPro" id="IPR051048">
    <property type="entry name" value="Peptidase_S8/S53_subtilisin"/>
</dbReference>
<dbReference type="InterPro" id="IPR000209">
    <property type="entry name" value="Peptidase_S8/S53_dom"/>
</dbReference>
<dbReference type="Gene3D" id="2.60.120.380">
    <property type="match status" value="1"/>
</dbReference>
<evidence type="ECO:0000256" key="3">
    <source>
        <dbReference type="ARBA" id="ARBA00022801"/>
    </source>
</evidence>
<feature type="active site" description="Charge relay system" evidence="5 6">
    <location>
        <position position="393"/>
    </location>
</feature>
<dbReference type="PROSITE" id="PS51892">
    <property type="entry name" value="SUBTILASE"/>
    <property type="match status" value="1"/>
</dbReference>
<feature type="region of interest" description="Disordered" evidence="7">
    <location>
        <begin position="1046"/>
        <end position="1104"/>
    </location>
</feature>
<reference evidence="10" key="1">
    <citation type="journal article" date="2021" name="Proc. Natl. Acad. Sci. U.S.A.">
        <title>Three genomes in the algal genus Volvox reveal the fate of a haploid sex-determining region after a transition to homothallism.</title>
        <authorList>
            <person name="Yamamoto K."/>
            <person name="Hamaji T."/>
            <person name="Kawai-Toyooka H."/>
            <person name="Matsuzaki R."/>
            <person name="Takahashi F."/>
            <person name="Nishimura Y."/>
            <person name="Kawachi M."/>
            <person name="Noguchi H."/>
            <person name="Minakuchi Y."/>
            <person name="Umen J.G."/>
            <person name="Toyoda A."/>
            <person name="Nozaki H."/>
        </authorList>
    </citation>
    <scope>NUCLEOTIDE SEQUENCE</scope>
    <source>
        <strain evidence="10">NIES-3780</strain>
    </source>
</reference>
<keyword evidence="4 6" id="KW-0720">Serine protease</keyword>
<gene>
    <name evidence="10" type="ORF">Vafri_11768</name>
</gene>
<dbReference type="PANTHER" id="PTHR43399:SF4">
    <property type="entry name" value="CELL WALL-ASSOCIATED PROTEASE"/>
    <property type="match status" value="1"/>
</dbReference>
<evidence type="ECO:0000256" key="2">
    <source>
        <dbReference type="ARBA" id="ARBA00022670"/>
    </source>
</evidence>
<dbReference type="SUPFAM" id="SSF52743">
    <property type="entry name" value="Subtilisin-like"/>
    <property type="match status" value="1"/>
</dbReference>
<evidence type="ECO:0000256" key="6">
    <source>
        <dbReference type="PROSITE-ProRule" id="PRU01240"/>
    </source>
</evidence>
<dbReference type="InterPro" id="IPR036852">
    <property type="entry name" value="Peptidase_S8/S53_dom_sf"/>
</dbReference>